<sequence length="723" mass="83208">MQAFTLPDFYMPYPARLNPNLEGTRTHSMAWAEQMGMLDAPSPDGGVVWTEQALAKMDYALMCAYTHPDCDGSTLDLITDWYVWVFFFDDDFLAQFKYTRDFKGARKYLDRLEEFMTRQGETPPEPANPSERGLMDLWARTVPAMSPDWRERFIVSTHNLMVESMWELKNIHIGRIANPIEYIQMRRRVGGAPWSANLVEYACGAEIPDRLARTRQMEVLADTFSDAVHLRNDLFSYQREVQEEGENSNAVLVFEKFFGCRTQDAAEMVNDLLTSRVQQFENTALAELPVVFAAEQVLPDEQQRIALYIKGLQDWQSGGHEWHARSSRYMNEGAVLGSPSGLGMAALTPGRIGLKTRVRQHSYRSFPQVGHLPLPAFYMPYDFRVNQHLEQAREYLVRWGRDMGFHDVVWDEQRLRIVDLAHCAAMIHADADLEQLKISSGWLCWKTYADDYYPMVYGPNRNLTAAKLATDRLKSFMPMDLGPVPEPQDPVERGLADLWPRTVAPMSVPARQQFRKGLVRMLDSWLWELFNQAENRIPDPIDYVEMRRRTFGAELTISLARLPYGELIPDEIYQTSVIRELETAAMDYACFANDVFSYQKEIEFEGESHNLVLVIEKYLGVNRWQARDIASNLMTARMQQFEHIGADDLPVLFDEYELDDDAQQLLLRHAEGLKDWMSGILEWHRKCARYTEAELRRNAYPAATLLPHGLGTSAAWLPASISN</sequence>
<accession>A0ABS4TJH5</accession>
<keyword evidence="1 2" id="KW-0456">Lyase</keyword>
<dbReference type="InterPro" id="IPR008949">
    <property type="entry name" value="Isoprenoid_synthase_dom_sf"/>
</dbReference>
<dbReference type="GO" id="GO:0034004">
    <property type="term" value="F:germacradienol synthase activity"/>
    <property type="evidence" value="ECO:0007669"/>
    <property type="project" value="UniProtKB-EC"/>
</dbReference>
<dbReference type="GO" id="GO:0052577">
    <property type="term" value="F:germacrene-D synthase activity"/>
    <property type="evidence" value="ECO:0007669"/>
    <property type="project" value="UniProtKB-EC"/>
</dbReference>
<comment type="caution">
    <text evidence="3">The sequence shown here is derived from an EMBL/GenBank/DDBJ whole genome shotgun (WGS) entry which is preliminary data.</text>
</comment>
<dbReference type="PANTHER" id="PTHR35201">
    <property type="entry name" value="TERPENE SYNTHASE"/>
    <property type="match status" value="1"/>
</dbReference>
<evidence type="ECO:0000313" key="3">
    <source>
        <dbReference type="EMBL" id="MBP2324555.1"/>
    </source>
</evidence>
<keyword evidence="2" id="KW-0479">Metal-binding</keyword>
<dbReference type="SFLD" id="SFLDG01020">
    <property type="entry name" value="Terpene_Cyclase_Like_2"/>
    <property type="match status" value="2"/>
</dbReference>
<comment type="cofactor">
    <cofactor evidence="2">
        <name>Mg(2+)</name>
        <dbReference type="ChEBI" id="CHEBI:18420"/>
    </cofactor>
</comment>
<protein>
    <recommendedName>
        <fullName evidence="2">Terpene synthase</fullName>
        <ecNumber evidence="2">4.2.3.-</ecNumber>
    </recommendedName>
</protein>
<evidence type="ECO:0000256" key="1">
    <source>
        <dbReference type="ARBA" id="ARBA00023239"/>
    </source>
</evidence>
<dbReference type="PANTHER" id="PTHR35201:SF4">
    <property type="entry name" value="BETA-PINACENE SYNTHASE-RELATED"/>
    <property type="match status" value="1"/>
</dbReference>
<organism evidence="3 4">
    <name type="scientific">Kibdelosporangium banguiense</name>
    <dbReference type="NCBI Taxonomy" id="1365924"/>
    <lineage>
        <taxon>Bacteria</taxon>
        <taxon>Bacillati</taxon>
        <taxon>Actinomycetota</taxon>
        <taxon>Actinomycetes</taxon>
        <taxon>Pseudonocardiales</taxon>
        <taxon>Pseudonocardiaceae</taxon>
        <taxon>Kibdelosporangium</taxon>
    </lineage>
</organism>
<dbReference type="InterPro" id="IPR034686">
    <property type="entry name" value="Terpene_cyclase-like_2"/>
</dbReference>
<keyword evidence="2" id="KW-0460">Magnesium</keyword>
<dbReference type="RefSeq" id="WP_209641880.1">
    <property type="nucleotide sequence ID" value="NZ_JAGINW010000001.1"/>
</dbReference>
<dbReference type="EC" id="4.2.3.-" evidence="2"/>
<reference evidence="3 4" key="1">
    <citation type="submission" date="2021-03" db="EMBL/GenBank/DDBJ databases">
        <title>Sequencing the genomes of 1000 actinobacteria strains.</title>
        <authorList>
            <person name="Klenk H.-P."/>
        </authorList>
    </citation>
    <scope>NUCLEOTIDE SEQUENCE [LARGE SCALE GENOMIC DNA]</scope>
    <source>
        <strain evidence="3 4">DSM 46670</strain>
    </source>
</reference>
<dbReference type="Proteomes" id="UP001519332">
    <property type="component" value="Unassembled WGS sequence"/>
</dbReference>
<dbReference type="SFLD" id="SFLDS00005">
    <property type="entry name" value="Isoprenoid_Synthase_Type_I"/>
    <property type="match status" value="2"/>
</dbReference>
<comment type="similarity">
    <text evidence="2">Belongs to the terpene synthase family.</text>
</comment>
<name>A0ABS4TJH5_9PSEU</name>
<gene>
    <name evidence="3" type="ORF">JOF56_004940</name>
</gene>
<keyword evidence="4" id="KW-1185">Reference proteome</keyword>
<evidence type="ECO:0000256" key="2">
    <source>
        <dbReference type="RuleBase" id="RU366034"/>
    </source>
</evidence>
<dbReference type="Gene3D" id="1.10.600.10">
    <property type="entry name" value="Farnesyl Diphosphate Synthase"/>
    <property type="match status" value="2"/>
</dbReference>
<evidence type="ECO:0000313" key="4">
    <source>
        <dbReference type="Proteomes" id="UP001519332"/>
    </source>
</evidence>
<dbReference type="SUPFAM" id="SSF48576">
    <property type="entry name" value="Terpenoid synthases"/>
    <property type="match status" value="2"/>
</dbReference>
<dbReference type="Pfam" id="PF19086">
    <property type="entry name" value="Terpene_syn_C_2"/>
    <property type="match status" value="2"/>
</dbReference>
<proteinExistence type="inferred from homology"/>
<dbReference type="EMBL" id="JAGINW010000001">
    <property type="protein sequence ID" value="MBP2324555.1"/>
    <property type="molecule type" value="Genomic_DNA"/>
</dbReference>